<name>A0A8J2Y7S0_9FLAO</name>
<dbReference type="InterPro" id="IPR019853">
    <property type="entry name" value="GldB-like"/>
</dbReference>
<gene>
    <name evidence="1" type="ORF">GCM10011312_11580</name>
</gene>
<accession>A0A8J2Y7S0</accession>
<dbReference type="EMBL" id="BMGK01000004">
    <property type="protein sequence ID" value="GGD89417.1"/>
    <property type="molecule type" value="Genomic_DNA"/>
</dbReference>
<evidence type="ECO:0000313" key="2">
    <source>
        <dbReference type="Proteomes" id="UP000652231"/>
    </source>
</evidence>
<dbReference type="RefSeq" id="WP_188440468.1">
    <property type="nucleotide sequence ID" value="NZ_BMGK01000004.1"/>
</dbReference>
<sequence length="319" mass="37600">MKYIGLIFLVFGILYSCSDEKKINDAILDMPVTVEIDRFDEQFAKATIEDLQSLKKSYPYLFPEHFHDSIWVQKLEDTLQQQLETEVNLKFADFSPYEADLELLFKHLKFYFSDFNEPKTITLISDVDYRNKVIYADSLLLVGLDNFLGSDHPFYEELNRYISKNLRPEQLIPEITEAIAHKYIAPPTNRTFLDQMVYAGKIIYLKEQLLPNYEAKEVMGYTKEELKWASENETEIWRYFIERELLFSTDPKLASRFILPGPFSKFYLELDNESPSRLGQYIGWQMVKAYAENNNTDLKTLLQTPAETLFKQSKFKPRK</sequence>
<dbReference type="AlphaFoldDB" id="A0A8J2Y7S0"/>
<protein>
    <recommendedName>
        <fullName evidence="3">Gliding motility lipoprotein GldB</fullName>
    </recommendedName>
</protein>
<proteinExistence type="predicted"/>
<dbReference type="NCBIfam" id="TIGR03514">
    <property type="entry name" value="GldB_lipo"/>
    <property type="match status" value="1"/>
</dbReference>
<evidence type="ECO:0008006" key="3">
    <source>
        <dbReference type="Google" id="ProtNLM"/>
    </source>
</evidence>
<dbReference type="Proteomes" id="UP000652231">
    <property type="component" value="Unassembled WGS sequence"/>
</dbReference>
<organism evidence="1 2">
    <name type="scientific">Planktosalinus lacus</name>
    <dbReference type="NCBI Taxonomy" id="1526573"/>
    <lineage>
        <taxon>Bacteria</taxon>
        <taxon>Pseudomonadati</taxon>
        <taxon>Bacteroidota</taxon>
        <taxon>Flavobacteriia</taxon>
        <taxon>Flavobacteriales</taxon>
        <taxon>Flavobacteriaceae</taxon>
        <taxon>Planktosalinus</taxon>
    </lineage>
</organism>
<reference evidence="1" key="2">
    <citation type="submission" date="2020-09" db="EMBL/GenBank/DDBJ databases">
        <authorList>
            <person name="Sun Q."/>
            <person name="Zhou Y."/>
        </authorList>
    </citation>
    <scope>NUCLEOTIDE SEQUENCE</scope>
    <source>
        <strain evidence="1">CGMCC 1.12924</strain>
    </source>
</reference>
<evidence type="ECO:0000313" key="1">
    <source>
        <dbReference type="EMBL" id="GGD89417.1"/>
    </source>
</evidence>
<dbReference type="Pfam" id="PF25594">
    <property type="entry name" value="GldB_lipo"/>
    <property type="match status" value="1"/>
</dbReference>
<dbReference type="PROSITE" id="PS51257">
    <property type="entry name" value="PROKAR_LIPOPROTEIN"/>
    <property type="match status" value="1"/>
</dbReference>
<reference evidence="1" key="1">
    <citation type="journal article" date="2014" name="Int. J. Syst. Evol. Microbiol.">
        <title>Complete genome sequence of Corynebacterium casei LMG S-19264T (=DSM 44701T), isolated from a smear-ripened cheese.</title>
        <authorList>
            <consortium name="US DOE Joint Genome Institute (JGI-PGF)"/>
            <person name="Walter F."/>
            <person name="Albersmeier A."/>
            <person name="Kalinowski J."/>
            <person name="Ruckert C."/>
        </authorList>
    </citation>
    <scope>NUCLEOTIDE SEQUENCE</scope>
    <source>
        <strain evidence="1">CGMCC 1.12924</strain>
    </source>
</reference>
<comment type="caution">
    <text evidence="1">The sequence shown here is derived from an EMBL/GenBank/DDBJ whole genome shotgun (WGS) entry which is preliminary data.</text>
</comment>
<keyword evidence="2" id="KW-1185">Reference proteome</keyword>